<dbReference type="SMART" id="SM01086">
    <property type="entry name" value="ClpB_D2-small"/>
    <property type="match status" value="1"/>
</dbReference>
<dbReference type="InterPro" id="IPR004176">
    <property type="entry name" value="Clp_R_N"/>
</dbReference>
<dbReference type="CDD" id="cd19499">
    <property type="entry name" value="RecA-like_ClpB_Hsp104-like"/>
    <property type="match status" value="1"/>
</dbReference>
<proteinExistence type="inferred from homology"/>
<keyword evidence="12" id="KW-1185">Reference proteome</keyword>
<evidence type="ECO:0000313" key="11">
    <source>
        <dbReference type="EMBL" id="QYN53359.1"/>
    </source>
</evidence>
<keyword evidence="2 6" id="KW-0547">Nucleotide-binding</keyword>
<evidence type="ECO:0000256" key="6">
    <source>
        <dbReference type="RuleBase" id="RU004432"/>
    </source>
</evidence>
<dbReference type="InterPro" id="IPR001943">
    <property type="entry name" value="UVR_dom"/>
</dbReference>
<dbReference type="PROSITE" id="PS50151">
    <property type="entry name" value="UVR"/>
    <property type="match status" value="1"/>
</dbReference>
<dbReference type="InterPro" id="IPR019489">
    <property type="entry name" value="Clp_ATPase_C"/>
</dbReference>
<dbReference type="PANTHER" id="PTHR11638">
    <property type="entry name" value="ATP-DEPENDENT CLP PROTEASE"/>
    <property type="match status" value="1"/>
</dbReference>
<keyword evidence="1 5" id="KW-0677">Repeat</keyword>
<evidence type="ECO:0000313" key="12">
    <source>
        <dbReference type="Proteomes" id="UP000826550"/>
    </source>
</evidence>
<dbReference type="Pfam" id="PF07724">
    <property type="entry name" value="AAA_2"/>
    <property type="match status" value="1"/>
</dbReference>
<keyword evidence="11" id="KW-0378">Hydrolase</keyword>
<evidence type="ECO:0000256" key="7">
    <source>
        <dbReference type="SAM" id="Coils"/>
    </source>
</evidence>
<dbReference type="Pfam" id="PF17871">
    <property type="entry name" value="AAA_lid_9"/>
    <property type="match status" value="1"/>
</dbReference>
<dbReference type="InterPro" id="IPR028299">
    <property type="entry name" value="ClpA/B_CS2"/>
</dbReference>
<evidence type="ECO:0000256" key="3">
    <source>
        <dbReference type="ARBA" id="ARBA00022840"/>
    </source>
</evidence>
<keyword evidence="3 6" id="KW-0067">ATP-binding</keyword>
<dbReference type="InterPro" id="IPR027417">
    <property type="entry name" value="P-loop_NTPase"/>
</dbReference>
<protein>
    <submittedName>
        <fullName evidence="11">ATP-dependent Clp protease ATP-binding subunit</fullName>
    </submittedName>
</protein>
<feature type="compositionally biased region" description="Polar residues" evidence="8">
    <location>
        <begin position="155"/>
        <end position="169"/>
    </location>
</feature>
<dbReference type="Gene3D" id="1.10.8.60">
    <property type="match status" value="2"/>
</dbReference>
<dbReference type="GO" id="GO:0006508">
    <property type="term" value="P:proteolysis"/>
    <property type="evidence" value="ECO:0007669"/>
    <property type="project" value="UniProtKB-KW"/>
</dbReference>
<keyword evidence="4 6" id="KW-0143">Chaperone</keyword>
<dbReference type="Pfam" id="PF02861">
    <property type="entry name" value="Clp_N"/>
    <property type="match status" value="1"/>
</dbReference>
<dbReference type="SMART" id="SM00382">
    <property type="entry name" value="AAA"/>
    <property type="match status" value="2"/>
</dbReference>
<dbReference type="Gene3D" id="1.10.1780.10">
    <property type="entry name" value="Clp, N-terminal domain"/>
    <property type="match status" value="1"/>
</dbReference>
<feature type="domain" description="UVR" evidence="9">
    <location>
        <begin position="437"/>
        <end position="472"/>
    </location>
</feature>
<name>A0ABX8W6T7_9LACO</name>
<dbReference type="InterPro" id="IPR003593">
    <property type="entry name" value="AAA+_ATPase"/>
</dbReference>
<evidence type="ECO:0000256" key="5">
    <source>
        <dbReference type="PROSITE-ProRule" id="PRU01251"/>
    </source>
</evidence>
<accession>A0ABX8W6T7</accession>
<feature type="coiled-coil region" evidence="7">
    <location>
        <begin position="459"/>
        <end position="486"/>
    </location>
</feature>
<dbReference type="Gene3D" id="4.10.860.10">
    <property type="entry name" value="UVR domain"/>
    <property type="match status" value="1"/>
</dbReference>
<dbReference type="GO" id="GO:0008233">
    <property type="term" value="F:peptidase activity"/>
    <property type="evidence" value="ECO:0007669"/>
    <property type="project" value="UniProtKB-KW"/>
</dbReference>
<dbReference type="InterPro" id="IPR003959">
    <property type="entry name" value="ATPase_AAA_core"/>
</dbReference>
<dbReference type="InterPro" id="IPR018368">
    <property type="entry name" value="ClpA/B_CS1"/>
</dbReference>
<dbReference type="InterPro" id="IPR001270">
    <property type="entry name" value="ClpA/B"/>
</dbReference>
<dbReference type="SUPFAM" id="SSF52540">
    <property type="entry name" value="P-loop containing nucleoside triphosphate hydrolases"/>
    <property type="match status" value="2"/>
</dbReference>
<comment type="similarity">
    <text evidence="6">Belongs to the ClpA/ClpB family.</text>
</comment>
<feature type="domain" description="Clp R" evidence="10">
    <location>
        <begin position="1"/>
        <end position="144"/>
    </location>
</feature>
<dbReference type="Pfam" id="PF00004">
    <property type="entry name" value="AAA"/>
    <property type="match status" value="1"/>
</dbReference>
<dbReference type="EMBL" id="CP048268">
    <property type="protein sequence ID" value="QYN53359.1"/>
    <property type="molecule type" value="Genomic_DNA"/>
</dbReference>
<dbReference type="PROSITE" id="PS00871">
    <property type="entry name" value="CLPAB_2"/>
    <property type="match status" value="1"/>
</dbReference>
<feature type="region of interest" description="Disordered" evidence="8">
    <location>
        <begin position="149"/>
        <end position="182"/>
    </location>
</feature>
<evidence type="ECO:0000256" key="2">
    <source>
        <dbReference type="ARBA" id="ARBA00022741"/>
    </source>
</evidence>
<organism evidence="11 12">
    <name type="scientific">Lactobacillus panisapium</name>
    <dbReference type="NCBI Taxonomy" id="2012495"/>
    <lineage>
        <taxon>Bacteria</taxon>
        <taxon>Bacillati</taxon>
        <taxon>Bacillota</taxon>
        <taxon>Bacilli</taxon>
        <taxon>Lactobacillales</taxon>
        <taxon>Lactobacillaceae</taxon>
        <taxon>Lactobacillus</taxon>
    </lineage>
</organism>
<dbReference type="GO" id="GO:0005524">
    <property type="term" value="F:ATP binding"/>
    <property type="evidence" value="ECO:0007669"/>
    <property type="project" value="UniProtKB-KW"/>
</dbReference>
<evidence type="ECO:0000259" key="10">
    <source>
        <dbReference type="PROSITE" id="PS51903"/>
    </source>
</evidence>
<evidence type="ECO:0000256" key="4">
    <source>
        <dbReference type="ARBA" id="ARBA00023186"/>
    </source>
</evidence>
<dbReference type="InterPro" id="IPR050130">
    <property type="entry name" value="ClpA_ClpB"/>
</dbReference>
<dbReference type="Proteomes" id="UP000826550">
    <property type="component" value="Chromosome"/>
</dbReference>
<dbReference type="CDD" id="cd00009">
    <property type="entry name" value="AAA"/>
    <property type="match status" value="1"/>
</dbReference>
<gene>
    <name evidence="11" type="ORF">GYM71_07960</name>
</gene>
<keyword evidence="7" id="KW-0175">Coiled coil</keyword>
<dbReference type="InterPro" id="IPR036628">
    <property type="entry name" value="Clp_N_dom_sf"/>
</dbReference>
<dbReference type="PROSITE" id="PS00870">
    <property type="entry name" value="CLPAB_1"/>
    <property type="match status" value="1"/>
</dbReference>
<dbReference type="InterPro" id="IPR041546">
    <property type="entry name" value="ClpA/ClpB_AAA_lid"/>
</dbReference>
<dbReference type="PROSITE" id="PS51903">
    <property type="entry name" value="CLP_R"/>
    <property type="match status" value="1"/>
</dbReference>
<dbReference type="RefSeq" id="WP_220220062.1">
    <property type="nucleotide sequence ID" value="NZ_CP048268.1"/>
</dbReference>
<dbReference type="SUPFAM" id="SSF81923">
    <property type="entry name" value="Double Clp-N motif"/>
    <property type="match status" value="1"/>
</dbReference>
<evidence type="ECO:0000259" key="9">
    <source>
        <dbReference type="PROSITE" id="PS50151"/>
    </source>
</evidence>
<evidence type="ECO:0000256" key="8">
    <source>
        <dbReference type="SAM" id="MobiDB-lite"/>
    </source>
</evidence>
<dbReference type="Gene3D" id="3.40.50.300">
    <property type="entry name" value="P-loop containing nucleotide triphosphate hydrolases"/>
    <property type="match status" value="2"/>
</dbReference>
<evidence type="ECO:0000256" key="1">
    <source>
        <dbReference type="ARBA" id="ARBA00022737"/>
    </source>
</evidence>
<keyword evidence="11" id="KW-0645">Protease</keyword>
<sequence length="835" mass="92769">MKKSYTRSANQVLEIAREQAQSFHHRLIGTEHVLLAMVIESDGEAGKNLRAWGATPTAIREEIERYTGYGSAGKTTYMEMSPRLSMVLAYAGTLAEREGSSKIKTCHILLGLVLNDQILASTILRNLNIDLSGLRNDLFHSLGADYDSIEDNDQPDNGNGWSNFNGPELNSQSNSNSSTPTLDQVSVNLNERAENGEIDPVIGRDREVARVIEILSRRNKNNPVLIGEPGVGKTAVAEAIATAIVNKKVPHDLMDKQVVSLDLGGLVAGTKYRGEFEDRMKKIIKEITEDGTIILFVDEMHTLIGAGGAEGSIDAANILKPSLARGDIQMIGATTFDEYQKYVEKDQALARRFQIVRLNEPSRTETKAILSGLKPKYEKFHHVKITDSAIENAIDLSSRYISNRYLPDKAIDLIDEASAAVKIKSGKGSNNQLIQINEQIKKVIEQKNEAAVNQNFVKAAQLQDRQNSLQLRQDQLSNRLDQATSKKSMVQPEDVAKVVSNWTGVPVTQMNRDETKHLANLESDLHKRIIGQDKAVSAVSRAVRRSRSGIKDENRPIGSFLFLGPTGVGKTELAKAIAASIFGSENNLIRIDMSEYMDQIANSKLIGSAPGYVGYDEGGQLSEQVRRHPYSVVLLDEVEKAHPDVFNLLLQVLDDGFLTDSKGRKVDFKNTIVIMTSNLGSRSLFETKEVGFTADNSSQIEMRKDRVRQALKQFFRPEFLNRIDETIIFDELDQKQLRQIVTLLTRKLINRLNKQGVQLKISRAALDKIAKDGYNPEMGARPLRRAIQKDIEDEIASMLIKGDLKEGDLLKIGCNHNKLKFDIVKANDKSLVGSK</sequence>
<dbReference type="PANTHER" id="PTHR11638:SF175">
    <property type="entry name" value="ATP-DEPENDENT CLP PROTEASE, ATP-BINDING SUBUNIT CLPC"/>
    <property type="match status" value="1"/>
</dbReference>
<dbReference type="PRINTS" id="PR00300">
    <property type="entry name" value="CLPPROTEASEA"/>
</dbReference>
<dbReference type="Pfam" id="PF10431">
    <property type="entry name" value="ClpB_D2-small"/>
    <property type="match status" value="1"/>
</dbReference>
<reference evidence="11 12" key="1">
    <citation type="submission" date="2020-01" db="EMBL/GenBank/DDBJ databases">
        <title>Vast differences in strain-level diversity in the gut microbiota of two closely related honey bee species.</title>
        <authorList>
            <person name="Ellegaard K.M."/>
            <person name="Suenami S."/>
            <person name="Miyazaki R."/>
            <person name="Engel P."/>
        </authorList>
    </citation>
    <scope>NUCLEOTIDE SEQUENCE [LARGE SCALE GENOMIC DNA]</scope>
    <source>
        <strain evidence="11 12">ESL0416</strain>
    </source>
</reference>